<reference evidence="1 2" key="1">
    <citation type="submission" date="2023-08" db="EMBL/GenBank/DDBJ databases">
        <title>Black Yeasts Isolated from many extreme environments.</title>
        <authorList>
            <person name="Coleine C."/>
            <person name="Stajich J.E."/>
            <person name="Selbmann L."/>
        </authorList>
    </citation>
    <scope>NUCLEOTIDE SEQUENCE [LARGE SCALE GENOMIC DNA]</scope>
    <source>
        <strain evidence="1 2">CCFEE 5935</strain>
    </source>
</reference>
<accession>A0AAV9P090</accession>
<comment type="caution">
    <text evidence="1">The sequence shown here is derived from an EMBL/GenBank/DDBJ whole genome shotgun (WGS) entry which is preliminary data.</text>
</comment>
<evidence type="ECO:0000313" key="2">
    <source>
        <dbReference type="Proteomes" id="UP001337655"/>
    </source>
</evidence>
<evidence type="ECO:0000313" key="1">
    <source>
        <dbReference type="EMBL" id="KAK5165727.1"/>
    </source>
</evidence>
<dbReference type="RefSeq" id="XP_064655739.1">
    <property type="nucleotide sequence ID" value="XM_064805880.1"/>
</dbReference>
<gene>
    <name evidence="1" type="ORF">LTR77_008650</name>
</gene>
<sequence>MLPSRIMFNNTRNPVPLLRLATILAAVLTFILMGIAYSQQEYFFTSSPGSSTDAVVFAPVRPFSLTLTLPPVPQSTKIICPQAAYTLLYSTPTLLLHLLRGPHPYHPGIDIPFDFIGWGLGWAMGCLLLATNLKYKYPSNEDYPSGDGRVIMEGEVLKGVEIAGAVFAVVVGAVDVRRKSEKAAKKLGIAGGKWNDA</sequence>
<name>A0AAV9P090_9PEZI</name>
<dbReference type="GeneID" id="89929982"/>
<keyword evidence="2" id="KW-1185">Reference proteome</keyword>
<protein>
    <submittedName>
        <fullName evidence="1">Uncharacterized protein</fullName>
    </submittedName>
</protein>
<dbReference type="EMBL" id="JAVRRT010000015">
    <property type="protein sequence ID" value="KAK5165727.1"/>
    <property type="molecule type" value="Genomic_DNA"/>
</dbReference>
<proteinExistence type="predicted"/>
<dbReference type="Proteomes" id="UP001337655">
    <property type="component" value="Unassembled WGS sequence"/>
</dbReference>
<dbReference type="AlphaFoldDB" id="A0AAV9P090"/>
<organism evidence="1 2">
    <name type="scientific">Saxophila tyrrhenica</name>
    <dbReference type="NCBI Taxonomy" id="1690608"/>
    <lineage>
        <taxon>Eukaryota</taxon>
        <taxon>Fungi</taxon>
        <taxon>Dikarya</taxon>
        <taxon>Ascomycota</taxon>
        <taxon>Pezizomycotina</taxon>
        <taxon>Dothideomycetes</taxon>
        <taxon>Dothideomycetidae</taxon>
        <taxon>Mycosphaerellales</taxon>
        <taxon>Extremaceae</taxon>
        <taxon>Saxophila</taxon>
    </lineage>
</organism>